<feature type="compositionally biased region" description="Polar residues" evidence="8">
    <location>
        <begin position="1168"/>
        <end position="1202"/>
    </location>
</feature>
<evidence type="ECO:0000259" key="10">
    <source>
        <dbReference type="PROSITE" id="PS50173"/>
    </source>
</evidence>
<proteinExistence type="inferred from homology"/>
<dbReference type="InterPro" id="IPR043129">
    <property type="entry name" value="ATPase_NBD"/>
</dbReference>
<feature type="compositionally biased region" description="Basic and acidic residues" evidence="8">
    <location>
        <begin position="1002"/>
        <end position="1012"/>
    </location>
</feature>
<evidence type="ECO:0000256" key="5">
    <source>
        <dbReference type="ARBA" id="ARBA00048312"/>
    </source>
</evidence>
<feature type="domain" description="UmuC" evidence="10">
    <location>
        <begin position="577"/>
        <end position="777"/>
    </location>
</feature>
<feature type="compositionally biased region" description="Low complexity" evidence="8">
    <location>
        <begin position="1134"/>
        <end position="1148"/>
    </location>
</feature>
<dbReference type="InterPro" id="IPR001126">
    <property type="entry name" value="UmuC"/>
</dbReference>
<dbReference type="Gene3D" id="3.30.420.40">
    <property type="match status" value="2"/>
</dbReference>
<keyword evidence="2 6" id="KW-0547">Nucleotide-binding</keyword>
<dbReference type="GO" id="GO:0016301">
    <property type="term" value="F:kinase activity"/>
    <property type="evidence" value="ECO:0007669"/>
    <property type="project" value="UniProtKB-KW"/>
</dbReference>
<dbReference type="InterPro" id="IPR043502">
    <property type="entry name" value="DNA/RNA_pol_sf"/>
</dbReference>
<keyword evidence="7" id="KW-0460">Magnesium</keyword>
<comment type="caution">
    <text evidence="11">The sequence shown here is derived from an EMBL/GenBank/DDBJ whole genome shotgun (WGS) entry which is preliminary data.</text>
</comment>
<name>A0ABQ7S7J2_9ACAR</name>
<dbReference type="SUPFAM" id="SSF100879">
    <property type="entry name" value="Lesion bypass DNA polymerase (Y-family), little finger domain"/>
    <property type="match status" value="1"/>
</dbReference>
<dbReference type="CDD" id="cd07776">
    <property type="entry name" value="ASKHA_NBD_FGGY_SpXK-like"/>
    <property type="match status" value="1"/>
</dbReference>
<feature type="binding site" evidence="6">
    <location>
        <position position="51"/>
    </location>
    <ligand>
        <name>ATP</name>
        <dbReference type="ChEBI" id="CHEBI:30616"/>
    </ligand>
</feature>
<dbReference type="PROSITE" id="PS00108">
    <property type="entry name" value="PROTEIN_KINASE_ST"/>
    <property type="match status" value="1"/>
</dbReference>
<dbReference type="PROSITE" id="PS00107">
    <property type="entry name" value="PROTEIN_KINASE_ATP"/>
    <property type="match status" value="1"/>
</dbReference>
<dbReference type="PROSITE" id="PS50011">
    <property type="entry name" value="PROTEIN_KINASE_DOM"/>
    <property type="match status" value="1"/>
</dbReference>
<evidence type="ECO:0000256" key="2">
    <source>
        <dbReference type="ARBA" id="ARBA00022741"/>
    </source>
</evidence>
<dbReference type="Pfam" id="PF00817">
    <property type="entry name" value="IMS"/>
    <property type="match status" value="1"/>
</dbReference>
<evidence type="ECO:0000313" key="11">
    <source>
        <dbReference type="EMBL" id="KAG9509395.1"/>
    </source>
</evidence>
<evidence type="ECO:0000256" key="4">
    <source>
        <dbReference type="ARBA" id="ARBA00047592"/>
    </source>
</evidence>
<dbReference type="InterPro" id="IPR018485">
    <property type="entry name" value="FGGY_C"/>
</dbReference>
<feature type="domain" description="Protein kinase" evidence="9">
    <location>
        <begin position="22"/>
        <end position="311"/>
    </location>
</feature>
<dbReference type="Gene3D" id="3.30.1490.100">
    <property type="entry name" value="DNA polymerase, Y-family, little finger domain"/>
    <property type="match status" value="1"/>
</dbReference>
<evidence type="ECO:0000256" key="8">
    <source>
        <dbReference type="SAM" id="MobiDB-lite"/>
    </source>
</evidence>
<dbReference type="InterPro" id="IPR043128">
    <property type="entry name" value="Rev_trsase/Diguanyl_cyclase"/>
</dbReference>
<dbReference type="Pfam" id="PF00069">
    <property type="entry name" value="Pkinase"/>
    <property type="match status" value="1"/>
</dbReference>
<feature type="region of interest" description="Disordered" evidence="8">
    <location>
        <begin position="957"/>
        <end position="988"/>
    </location>
</feature>
<protein>
    <recommendedName>
        <fullName evidence="7">Mitogen-activated protein kinase</fullName>
        <ecNumber evidence="7">2.7.11.24</ecNumber>
    </recommendedName>
</protein>
<dbReference type="InterPro" id="IPR036775">
    <property type="entry name" value="DNA_pol_Y-fam_lit_finger_sf"/>
</dbReference>
<dbReference type="Pfam" id="PF00370">
    <property type="entry name" value="FGGY_N"/>
    <property type="match status" value="1"/>
</dbReference>
<dbReference type="EMBL" id="JAIFTH010000498">
    <property type="protein sequence ID" value="KAG9509395.1"/>
    <property type="molecule type" value="Genomic_DNA"/>
</dbReference>
<organism evidence="11 12">
    <name type="scientific">Fragariocoptes setiger</name>
    <dbReference type="NCBI Taxonomy" id="1670756"/>
    <lineage>
        <taxon>Eukaryota</taxon>
        <taxon>Metazoa</taxon>
        <taxon>Ecdysozoa</taxon>
        <taxon>Arthropoda</taxon>
        <taxon>Chelicerata</taxon>
        <taxon>Arachnida</taxon>
        <taxon>Acari</taxon>
        <taxon>Acariformes</taxon>
        <taxon>Trombidiformes</taxon>
        <taxon>Prostigmata</taxon>
        <taxon>Eupodina</taxon>
        <taxon>Eriophyoidea</taxon>
        <taxon>Phytoptidae</taxon>
        <taxon>Fragariocoptes</taxon>
    </lineage>
</organism>
<dbReference type="InterPro" id="IPR022880">
    <property type="entry name" value="DNApol_IV"/>
</dbReference>
<dbReference type="EC" id="2.7.11.24" evidence="7"/>
<dbReference type="Gene3D" id="3.30.200.20">
    <property type="entry name" value="Phosphorylase Kinase, domain 1"/>
    <property type="match status" value="1"/>
</dbReference>
<dbReference type="PROSITE" id="PS01351">
    <property type="entry name" value="MAPK"/>
    <property type="match status" value="1"/>
</dbReference>
<dbReference type="InterPro" id="IPR011009">
    <property type="entry name" value="Kinase-like_dom_sf"/>
</dbReference>
<feature type="region of interest" description="Disordered" evidence="8">
    <location>
        <begin position="1001"/>
        <end position="1050"/>
    </location>
</feature>
<dbReference type="PROSITE" id="PS50173">
    <property type="entry name" value="UMUC"/>
    <property type="match status" value="1"/>
</dbReference>
<evidence type="ECO:0000256" key="6">
    <source>
        <dbReference type="PROSITE-ProRule" id="PRU10141"/>
    </source>
</evidence>
<feature type="compositionally biased region" description="Low complexity" evidence="8">
    <location>
        <begin position="1155"/>
        <end position="1164"/>
    </location>
</feature>
<keyword evidence="7" id="KW-0808">Transferase</keyword>
<dbReference type="InterPro" id="IPR050116">
    <property type="entry name" value="DNA_polymerase-Y"/>
</dbReference>
<evidence type="ECO:0000256" key="7">
    <source>
        <dbReference type="RuleBase" id="RU361165"/>
    </source>
</evidence>
<dbReference type="InterPro" id="IPR017441">
    <property type="entry name" value="Protein_kinase_ATP_BS"/>
</dbReference>
<evidence type="ECO:0000313" key="12">
    <source>
        <dbReference type="Proteomes" id="UP000825002"/>
    </source>
</evidence>
<dbReference type="InterPro" id="IPR003527">
    <property type="entry name" value="MAP_kinase_CS"/>
</dbReference>
<keyword evidence="7 11" id="KW-0418">Kinase</keyword>
<feature type="compositionally biased region" description="Polar residues" evidence="8">
    <location>
        <begin position="963"/>
        <end position="974"/>
    </location>
</feature>
<dbReference type="SUPFAM" id="SSF56112">
    <property type="entry name" value="Protein kinase-like (PK-like)"/>
    <property type="match status" value="1"/>
</dbReference>
<dbReference type="InterPro" id="IPR018484">
    <property type="entry name" value="FGGY_N"/>
</dbReference>
<dbReference type="Gene3D" id="1.10.150.810">
    <property type="match status" value="2"/>
</dbReference>
<dbReference type="SUPFAM" id="SSF53067">
    <property type="entry name" value="Actin-like ATPase domain"/>
    <property type="match status" value="2"/>
</dbReference>
<evidence type="ECO:0000256" key="3">
    <source>
        <dbReference type="ARBA" id="ARBA00022840"/>
    </source>
</evidence>
<evidence type="ECO:0000259" key="9">
    <source>
        <dbReference type="PROSITE" id="PS50011"/>
    </source>
</evidence>
<dbReference type="InterPro" id="IPR008271">
    <property type="entry name" value="Ser/Thr_kinase_AS"/>
</dbReference>
<dbReference type="InterPro" id="IPR017961">
    <property type="entry name" value="DNA_pol_Y-fam_little_finger"/>
</dbReference>
<comment type="activity regulation">
    <text evidence="7">Activated by threonine and tyrosine phosphorylation.</text>
</comment>
<dbReference type="Gene3D" id="1.10.510.10">
    <property type="entry name" value="Transferase(Phosphotransferase) domain 1"/>
    <property type="match status" value="1"/>
</dbReference>
<evidence type="ECO:0000256" key="1">
    <source>
        <dbReference type="ARBA" id="ARBA00022527"/>
    </source>
</evidence>
<comment type="cofactor">
    <cofactor evidence="7">
        <name>Mg(2+)</name>
        <dbReference type="ChEBI" id="CHEBI:18420"/>
    </cofactor>
</comment>
<dbReference type="Proteomes" id="UP000825002">
    <property type="component" value="Unassembled WGS sequence"/>
</dbReference>
<feature type="region of interest" description="Disordered" evidence="8">
    <location>
        <begin position="1133"/>
        <end position="1207"/>
    </location>
</feature>
<dbReference type="CDD" id="cd07853">
    <property type="entry name" value="STKc_NLK"/>
    <property type="match status" value="1"/>
</dbReference>
<accession>A0ABQ7S7J2</accession>
<reference evidence="11 12" key="1">
    <citation type="submission" date="2020-10" db="EMBL/GenBank/DDBJ databases">
        <authorList>
            <person name="Klimov P.B."/>
            <person name="Dyachkov S.M."/>
            <person name="Chetverikov P.E."/>
        </authorList>
    </citation>
    <scope>NUCLEOTIDE SEQUENCE [LARGE SCALE GENOMIC DNA]</scope>
    <source>
        <strain evidence="11">BMOC 18-1129-001#AD2665</strain>
        <tissue evidence="11">Entire mites</tissue>
    </source>
</reference>
<dbReference type="Pfam" id="PF02782">
    <property type="entry name" value="FGGY_C"/>
    <property type="match status" value="1"/>
</dbReference>
<comment type="catalytic activity">
    <reaction evidence="5">
        <text>L-seryl-[protein] + ATP = O-phospho-L-seryl-[protein] + ADP + H(+)</text>
        <dbReference type="Rhea" id="RHEA:17989"/>
        <dbReference type="Rhea" id="RHEA-COMP:9863"/>
        <dbReference type="Rhea" id="RHEA-COMP:11604"/>
        <dbReference type="ChEBI" id="CHEBI:15378"/>
        <dbReference type="ChEBI" id="CHEBI:29999"/>
        <dbReference type="ChEBI" id="CHEBI:30616"/>
        <dbReference type="ChEBI" id="CHEBI:83421"/>
        <dbReference type="ChEBI" id="CHEBI:456216"/>
        <dbReference type="EC" id="2.7.11.24"/>
    </reaction>
</comment>
<dbReference type="Gene3D" id="3.40.1170.60">
    <property type="match status" value="1"/>
</dbReference>
<dbReference type="HAMAP" id="MF_01113">
    <property type="entry name" value="DNApol_IV"/>
    <property type="match status" value="1"/>
</dbReference>
<dbReference type="PANTHER" id="PTHR11076:SF33">
    <property type="entry name" value="DNA POLYMERASE KAPPA"/>
    <property type="match status" value="1"/>
</dbReference>
<keyword evidence="3 6" id="KW-0067">ATP-binding</keyword>
<sequence>MCSVAWSSSSSSSSVNGVPVEQQPDRPIGYGAFGIVWSVTDPRDGKKVALKKMPNVFQNLVSSKRVFREIKMLCYLKHENVMSALDIIQPPHVDFFQELYVICELSASDLHRIIVSSQPLSVDHVKIFLYQILRGLKYLHSARIIHRDIKPGNLLVNSNCSLKICDFGLARVEEPDRSRNMTLEVVTQYYRAPELLMGAKHYTSAIDMWSVGCIFAELLGRRILFQAQTPVQQLDLIVDLLGTPNNEDMKYACQGAKNHIRRSAFKQPAMAALYVLSPQVTHEAVHLLCQMLVFNPDKRIDAVTALNHPYLEEGRMRYHSCMCRCCHLVGGQRKFCAVLEPVAPIPFDDGFEQDLMTVQQVKERLHKTILDRCANSSRVPLCINPHSAAFKAFTSSTVAHPTSFPLGSELETPDSRVLSQDSSISSLNARHGAAFRESAVSNNNNKTKAGCELYECMKTPSEIIPRHQTLKMDGMDLTSAASTSSNATNHPEIMNIGQKAGMQDIDRNRINDIIHEASRGSLFFKRQAERQQQIHRSIEGILQKVLDTRTEQLENSRVEADAIIADLEKSRCLKKIIAHFDLDMFFAAVEIRDKPELADKPVAVGSNSMIATSNYVARKFGVRAAMPGFIAKKLCPELVLISPNGAKYRAASSQIFQVLEHYDPDLSSMSLDEAYLDLTEYVKSSLQRDNIDHDEYYDGTLAPVCWERADSVVIEIRQAIYDKTQLRCSAGISCNTMLAKICTDIKKPNGQFMVKGYRDKVMEFIKSVSVEKISGIGKVSAQYLHALDIKTCDDLFEKRHLLPIVFSNLNVKFYLKVALGMGSTEVQSDEQRKSKSVERTFSRPIGDKFMLIEKLDSICEELCGRFLKPYRIKGRTITLKLKRNTFTTTVRSYTMLLATNDKEVIFTTTKTLLLTEIANAPPDVSFRLMGVRISNLADPSSNETQLTIDSMIRKQDFKKTKPDSTSVQSSTNETSECELIDPDSNVPDFYVDEESLENYLISDEKSSDEPTKNDVPVLKPDTVVYDEEQETDEKSNQGSQKTKRTHDESLSEDLEILGTSDTQQGATTAISLIGSQSVEPNRTSQDEREANLNAEEAFQCPYCFKSYSEFFHLEDHCRTCTKKVGTSLIEMHYRSQSRQSQSTRDSQAAPPPSPTSISKSSQSPGLFRSSTKRITSTQTTLGSKRSPEGINSTQHTQNTPSKTPKDLHPMTQLKLNILKDITVDQPVETSQDIQDVSTDDITPVVDTTDDVTYIGFDLSTQQLKAIVIDDQLKIKHHVCVDFDSELSEFRTRGGVHRHDSDTTVTSPVIMWLKAIDLCLEKLRLDVLDFSTVASVSGCGQQHGSVYWKHGARAALASMNPDDYLHKQLATCFALRDSPIWMDSSTTDQCRRLEQSVGGPEKLALLTGSRAYERFTGPQIARVFETKHEAYSQTERITLVSNFMGTVFTGKYCPFDEADASGMNMMKIANSTWCGECLAFCGDEKLPEKLGIDGSTNQNIVRSTSLVGHVSQYFVDRYSFAPSCQVISFTGDNPASLAGMCVERNEVVISLGTSDTSFFWLEEAKPGVNGHILRNPIEHDQYMGLICFKNGSKTRERIRDQCVGGAPNWEEFSRLLESTPRGNFGNIGFYFDMRETYPLCSGDYKFNKFNQRVEKYAPEVEIRACVEGQFMRLRHHSEELGLDVRRVPKVLVTGGASTNASILQVIADIFNAPVYTQDRPNSACLGSAYLAKYALMLENNPGAISFATMVKEARNDSLKLMAEPAKSADTIYGPLLERYRMLERQLSSNTD</sequence>
<dbReference type="PANTHER" id="PTHR11076">
    <property type="entry name" value="DNA REPAIR POLYMERASE UMUC / TRANSFERASE FAMILY MEMBER"/>
    <property type="match status" value="1"/>
</dbReference>
<comment type="similarity">
    <text evidence="7">Belongs to the protein kinase superfamily. Ser/Thr protein kinase family. MAP kinase subfamily.</text>
</comment>
<dbReference type="InterPro" id="IPR000719">
    <property type="entry name" value="Prot_kinase_dom"/>
</dbReference>
<dbReference type="InterPro" id="IPR042024">
    <property type="entry name" value="D-XK_euk"/>
</dbReference>
<dbReference type="SUPFAM" id="SSF56672">
    <property type="entry name" value="DNA/RNA polymerases"/>
    <property type="match status" value="1"/>
</dbReference>
<keyword evidence="12" id="KW-1185">Reference proteome</keyword>
<dbReference type="CDD" id="cd03586">
    <property type="entry name" value="PolY_Pol_IV_kappa"/>
    <property type="match status" value="1"/>
</dbReference>
<comment type="catalytic activity">
    <reaction evidence="4 7">
        <text>L-threonyl-[protein] + ATP = O-phospho-L-threonyl-[protein] + ADP + H(+)</text>
        <dbReference type="Rhea" id="RHEA:46608"/>
        <dbReference type="Rhea" id="RHEA-COMP:11060"/>
        <dbReference type="Rhea" id="RHEA-COMP:11605"/>
        <dbReference type="ChEBI" id="CHEBI:15378"/>
        <dbReference type="ChEBI" id="CHEBI:30013"/>
        <dbReference type="ChEBI" id="CHEBI:30616"/>
        <dbReference type="ChEBI" id="CHEBI:61977"/>
        <dbReference type="ChEBI" id="CHEBI:456216"/>
        <dbReference type="EC" id="2.7.11.24"/>
    </reaction>
</comment>
<keyword evidence="1 7" id="KW-0723">Serine/threonine-protein kinase</keyword>
<dbReference type="Gene3D" id="3.30.70.270">
    <property type="match status" value="1"/>
</dbReference>
<gene>
    <name evidence="11" type="primary">Nlk</name>
    <name evidence="11" type="ORF">GZH46_02088</name>
</gene>
<dbReference type="SMART" id="SM00220">
    <property type="entry name" value="S_TKc"/>
    <property type="match status" value="1"/>
</dbReference>
<dbReference type="Pfam" id="PF11799">
    <property type="entry name" value="IMS_C"/>
    <property type="match status" value="1"/>
</dbReference>
<feature type="region of interest" description="Disordered" evidence="8">
    <location>
        <begin position="1"/>
        <end position="22"/>
    </location>
</feature>